<keyword evidence="1" id="KW-1133">Transmembrane helix</keyword>
<sequence length="55" mass="6398">MLYLAVSMCYIFLIVALLLNCNINVYAMAVGFLATAYVIAVEFRKRRHHEQQNFN</sequence>
<proteinExistence type="predicted"/>
<reference evidence="2" key="1">
    <citation type="submission" date="2009-10" db="EMBL/GenBank/DDBJ databases">
        <title>Diversity of trophic interactions inside an arsenic-rich microbial ecosystem.</title>
        <authorList>
            <person name="Bertin P.N."/>
            <person name="Heinrich-Salmeron A."/>
            <person name="Pelletier E."/>
            <person name="Goulhen-Chollet F."/>
            <person name="Arsene-Ploetze F."/>
            <person name="Gallien S."/>
            <person name="Calteau A."/>
            <person name="Vallenet D."/>
            <person name="Casiot C."/>
            <person name="Chane-Woon-Ming B."/>
            <person name="Giloteaux L."/>
            <person name="Barakat M."/>
            <person name="Bonnefoy V."/>
            <person name="Bruneel O."/>
            <person name="Chandler M."/>
            <person name="Cleiss J."/>
            <person name="Duran R."/>
            <person name="Elbaz-Poulichet F."/>
            <person name="Fonknechten N."/>
            <person name="Lauga B."/>
            <person name="Mornico D."/>
            <person name="Ortet P."/>
            <person name="Schaeffer C."/>
            <person name="Siguier P."/>
            <person name="Alexander Thil Smith A."/>
            <person name="Van Dorsselaer A."/>
            <person name="Weissenbach J."/>
            <person name="Medigue C."/>
            <person name="Le Paslier D."/>
        </authorList>
    </citation>
    <scope>NUCLEOTIDE SEQUENCE</scope>
</reference>
<evidence type="ECO:0000313" key="2">
    <source>
        <dbReference type="EMBL" id="CBI06339.1"/>
    </source>
</evidence>
<organism evidence="2">
    <name type="scientific">mine drainage metagenome</name>
    <dbReference type="NCBI Taxonomy" id="410659"/>
    <lineage>
        <taxon>unclassified sequences</taxon>
        <taxon>metagenomes</taxon>
        <taxon>ecological metagenomes</taxon>
    </lineage>
</organism>
<protein>
    <submittedName>
        <fullName evidence="2">Uncharacterized protein</fullName>
    </submittedName>
</protein>
<dbReference type="AlphaFoldDB" id="E6QGH9"/>
<dbReference type="EMBL" id="CABP01000170">
    <property type="protein sequence ID" value="CBI06339.1"/>
    <property type="molecule type" value="Genomic_DNA"/>
</dbReference>
<keyword evidence="1" id="KW-0812">Transmembrane</keyword>
<keyword evidence="1" id="KW-0472">Membrane</keyword>
<comment type="caution">
    <text evidence="2">The sequence shown here is derived from an EMBL/GenBank/DDBJ whole genome shotgun (WGS) entry which is preliminary data.</text>
</comment>
<gene>
    <name evidence="2" type="ORF">CARN5_0138</name>
</gene>
<accession>E6QGH9</accession>
<name>E6QGH9_9ZZZZ</name>
<feature type="transmembrane region" description="Helical" evidence="1">
    <location>
        <begin position="12"/>
        <end position="39"/>
    </location>
</feature>
<evidence type="ECO:0000256" key="1">
    <source>
        <dbReference type="SAM" id="Phobius"/>
    </source>
</evidence>